<dbReference type="GO" id="GO:0006811">
    <property type="term" value="P:monoatomic ion transport"/>
    <property type="evidence" value="ECO:0007669"/>
    <property type="project" value="UniProtKB-KW"/>
</dbReference>
<proteinExistence type="inferred from homology"/>
<keyword evidence="10" id="KW-0626">Porin</keyword>
<evidence type="ECO:0000256" key="7">
    <source>
        <dbReference type="ARBA" id="ARBA00022729"/>
    </source>
</evidence>
<dbReference type="OrthoDB" id="9808421at2"/>
<dbReference type="InterPro" id="IPR054765">
    <property type="entry name" value="SLBB_dom"/>
</dbReference>
<dbReference type="eggNOG" id="COG1596">
    <property type="taxonomic scope" value="Bacteria"/>
</dbReference>
<dbReference type="KEGG" id="nwa:Nwat_2850"/>
<evidence type="ECO:0000259" key="16">
    <source>
        <dbReference type="Pfam" id="PF22461"/>
    </source>
</evidence>
<comment type="similarity">
    <text evidence="2">Belongs to the BexD/CtrA/VexA family.</text>
</comment>
<organism evidence="17 18">
    <name type="scientific">Nitrosococcus watsoni (strain C-113)</name>
    <dbReference type="NCBI Taxonomy" id="105559"/>
    <lineage>
        <taxon>Bacteria</taxon>
        <taxon>Pseudomonadati</taxon>
        <taxon>Pseudomonadota</taxon>
        <taxon>Gammaproteobacteria</taxon>
        <taxon>Chromatiales</taxon>
        <taxon>Chromatiaceae</taxon>
        <taxon>Nitrosococcus</taxon>
    </lineage>
</organism>
<keyword evidence="11" id="KW-0472">Membrane</keyword>
<evidence type="ECO:0000256" key="11">
    <source>
        <dbReference type="ARBA" id="ARBA00023136"/>
    </source>
</evidence>
<keyword evidence="6" id="KW-0812">Transmembrane</keyword>
<evidence type="ECO:0000256" key="1">
    <source>
        <dbReference type="ARBA" id="ARBA00004571"/>
    </source>
</evidence>
<protein>
    <submittedName>
        <fullName evidence="17">Polysaccharide export protein</fullName>
    </submittedName>
</protein>
<evidence type="ECO:0000256" key="9">
    <source>
        <dbReference type="ARBA" id="ARBA00023065"/>
    </source>
</evidence>
<evidence type="ECO:0000256" key="10">
    <source>
        <dbReference type="ARBA" id="ARBA00023114"/>
    </source>
</evidence>
<evidence type="ECO:0000256" key="12">
    <source>
        <dbReference type="ARBA" id="ARBA00023139"/>
    </source>
</evidence>
<reference evidence="17 18" key="1">
    <citation type="submission" date="2010-06" db="EMBL/GenBank/DDBJ databases">
        <title>Complete sequence of chromosome of Nitrosococcus watsoni C-113.</title>
        <authorList>
            <consortium name="US DOE Joint Genome Institute"/>
            <person name="Lucas S."/>
            <person name="Copeland A."/>
            <person name="Lapidus A."/>
            <person name="Cheng J.-F."/>
            <person name="Bruce D."/>
            <person name="Goodwin L."/>
            <person name="Pitluck S."/>
            <person name="Malfatti S.A."/>
            <person name="Chain P.S.G."/>
            <person name="Land M."/>
            <person name="Hauser L."/>
            <person name="Kyrpides N."/>
            <person name="Ivanova N."/>
            <person name="Cambell M.A."/>
            <person name="Heidelberg J.F."/>
            <person name="Klotz M.G."/>
            <person name="Woyke T."/>
        </authorList>
    </citation>
    <scope>NUCLEOTIDE SEQUENCE [LARGE SCALE GENOMIC DNA]</scope>
    <source>
        <strain evidence="17 18">C-113</strain>
    </source>
</reference>
<dbReference type="Pfam" id="PF22461">
    <property type="entry name" value="SLBB_2"/>
    <property type="match status" value="1"/>
</dbReference>
<evidence type="ECO:0000256" key="6">
    <source>
        <dbReference type="ARBA" id="ARBA00022692"/>
    </source>
</evidence>
<keyword evidence="4" id="KW-1134">Transmembrane beta strand</keyword>
<evidence type="ECO:0000256" key="5">
    <source>
        <dbReference type="ARBA" id="ARBA00022597"/>
    </source>
</evidence>
<keyword evidence="8" id="KW-0625">Polysaccharide transport</keyword>
<evidence type="ECO:0000256" key="4">
    <source>
        <dbReference type="ARBA" id="ARBA00022452"/>
    </source>
</evidence>
<evidence type="ECO:0000256" key="3">
    <source>
        <dbReference type="ARBA" id="ARBA00022448"/>
    </source>
</evidence>
<evidence type="ECO:0000256" key="14">
    <source>
        <dbReference type="ARBA" id="ARBA00023288"/>
    </source>
</evidence>
<evidence type="ECO:0000313" key="18">
    <source>
        <dbReference type="Proteomes" id="UP000000393"/>
    </source>
</evidence>
<dbReference type="InterPro" id="IPR003715">
    <property type="entry name" value="Poly_export_N"/>
</dbReference>
<dbReference type="AlphaFoldDB" id="D8KBF4"/>
<dbReference type="STRING" id="105559.Nwat_2850"/>
<dbReference type="EMBL" id="CP002086">
    <property type="protein sequence ID" value="ADJ29601.1"/>
    <property type="molecule type" value="Genomic_DNA"/>
</dbReference>
<dbReference type="GO" id="GO:0046930">
    <property type="term" value="C:pore complex"/>
    <property type="evidence" value="ECO:0007669"/>
    <property type="project" value="UniProtKB-KW"/>
</dbReference>
<dbReference type="PANTHER" id="PTHR33619:SF3">
    <property type="entry name" value="POLYSACCHARIDE EXPORT PROTEIN GFCE-RELATED"/>
    <property type="match status" value="1"/>
</dbReference>
<dbReference type="Pfam" id="PF02563">
    <property type="entry name" value="Poly_export"/>
    <property type="match status" value="1"/>
</dbReference>
<keyword evidence="14" id="KW-0449">Lipoprotein</keyword>
<dbReference type="Gene3D" id="3.10.560.10">
    <property type="entry name" value="Outer membrane lipoprotein wza domain like"/>
    <property type="match status" value="1"/>
</dbReference>
<evidence type="ECO:0000256" key="13">
    <source>
        <dbReference type="ARBA" id="ARBA00023237"/>
    </source>
</evidence>
<dbReference type="HOGENOM" id="CLU_038343_3_1_6"/>
<evidence type="ECO:0000256" key="2">
    <source>
        <dbReference type="ARBA" id="ARBA00009450"/>
    </source>
</evidence>
<evidence type="ECO:0000259" key="15">
    <source>
        <dbReference type="Pfam" id="PF02563"/>
    </source>
</evidence>
<dbReference type="PANTHER" id="PTHR33619">
    <property type="entry name" value="POLYSACCHARIDE EXPORT PROTEIN GFCE-RELATED"/>
    <property type="match status" value="1"/>
</dbReference>
<keyword evidence="7" id="KW-0732">Signal</keyword>
<dbReference type="GO" id="GO:0015159">
    <property type="term" value="F:polysaccharide transmembrane transporter activity"/>
    <property type="evidence" value="ECO:0007669"/>
    <property type="project" value="InterPro"/>
</dbReference>
<comment type="subcellular location">
    <subcellularLocation>
        <location evidence="1">Cell outer membrane</location>
        <topology evidence="1">Multi-pass membrane protein</topology>
    </subcellularLocation>
</comment>
<keyword evidence="5" id="KW-0762">Sugar transport</keyword>
<dbReference type="Proteomes" id="UP000000393">
    <property type="component" value="Chromosome"/>
</dbReference>
<keyword evidence="3" id="KW-0813">Transport</keyword>
<gene>
    <name evidence="17" type="ordered locus">Nwat_2850</name>
</gene>
<sequence length="251" mass="28329">MGSRKKRNWPPVVLVAMVVLFGKVLAGCSSQPAMVGQAIPMPMTSENPIDLPEYQIRPGDELDIKFFYNPELNETVLVRPDGKISLQLVGELTPAGLTPGEFSKVLKQNYSQELRQPEITVIVRNFTGQQIYMGGEVEREGPVEYTAGMTALQAVIKAGGFKETAEPEEVIVIRRTKQNEIRPYRVDLERAYRAPYEADIWLRPDDVVFVSKSTIAEMNKFVKQYISDLLLFRGWGFSFRGLNYFTSINGN</sequence>
<evidence type="ECO:0000256" key="8">
    <source>
        <dbReference type="ARBA" id="ARBA00023047"/>
    </source>
</evidence>
<feature type="domain" description="SLBB" evidence="16">
    <location>
        <begin position="129"/>
        <end position="210"/>
    </location>
</feature>
<keyword evidence="13" id="KW-0998">Cell outer membrane</keyword>
<dbReference type="GO" id="GO:0009279">
    <property type="term" value="C:cell outer membrane"/>
    <property type="evidence" value="ECO:0007669"/>
    <property type="project" value="UniProtKB-SubCell"/>
</dbReference>
<feature type="domain" description="Polysaccharide export protein N-terminal" evidence="15">
    <location>
        <begin position="52"/>
        <end position="123"/>
    </location>
</feature>
<name>D8KBF4_NITWC</name>
<keyword evidence="12" id="KW-0564">Palmitate</keyword>
<keyword evidence="9" id="KW-0406">Ion transport</keyword>
<evidence type="ECO:0000313" key="17">
    <source>
        <dbReference type="EMBL" id="ADJ29601.1"/>
    </source>
</evidence>
<dbReference type="GO" id="GO:0015288">
    <property type="term" value="F:porin activity"/>
    <property type="evidence" value="ECO:0007669"/>
    <property type="project" value="UniProtKB-KW"/>
</dbReference>
<keyword evidence="18" id="KW-1185">Reference proteome</keyword>
<dbReference type="InterPro" id="IPR049712">
    <property type="entry name" value="Poly_export"/>
</dbReference>
<dbReference type="RefSeq" id="WP_013221666.1">
    <property type="nucleotide sequence ID" value="NC_014315.1"/>
</dbReference>
<accession>D8KBF4</accession>